<dbReference type="GO" id="GO:0016119">
    <property type="term" value="P:carotene metabolic process"/>
    <property type="evidence" value="ECO:0007669"/>
    <property type="project" value="TreeGrafter"/>
</dbReference>
<dbReference type="RefSeq" id="WP_146787211.1">
    <property type="nucleotide sequence ID" value="NZ_BAABIO010000001.1"/>
</dbReference>
<evidence type="ECO:0000256" key="1">
    <source>
        <dbReference type="ARBA" id="ARBA00009324"/>
    </source>
</evidence>
<dbReference type="AlphaFoldDB" id="A0A5B8UKB5"/>
<evidence type="ECO:0000256" key="2">
    <source>
        <dbReference type="ARBA" id="ARBA00022746"/>
    </source>
</evidence>
<dbReference type="PANTHER" id="PTHR31899:SF9">
    <property type="entry name" value="BETA-CAROTENE 3-HYDROXYLASE 1, CHLOROPLASTIC"/>
    <property type="match status" value="1"/>
</dbReference>
<keyword evidence="4" id="KW-1133">Transmembrane helix</keyword>
<evidence type="ECO:0000313" key="6">
    <source>
        <dbReference type="Proteomes" id="UP000321204"/>
    </source>
</evidence>
<dbReference type="EMBL" id="CP042433">
    <property type="protein sequence ID" value="QEC56460.1"/>
    <property type="molecule type" value="Genomic_DNA"/>
</dbReference>
<dbReference type="OrthoDB" id="5243888at2"/>
<dbReference type="Proteomes" id="UP000321204">
    <property type="component" value="Chromosome"/>
</dbReference>
<dbReference type="InterPro" id="IPR045019">
    <property type="entry name" value="BETA-OHASE-like"/>
</dbReference>
<comment type="similarity">
    <text evidence="1">Belongs to the sterol desaturase family.</text>
</comment>
<evidence type="ECO:0000256" key="4">
    <source>
        <dbReference type="SAM" id="Phobius"/>
    </source>
</evidence>
<proteinExistence type="inferred from homology"/>
<sequence length="169" mass="20173">MEAVFYTIVLAGTFIVMEGITWLTHRYVMHGFLWYLHRDHHQKEPGFFEKNDWFFVIFAVPSMCLIGFGTYNNVWWMQAIGFGIMLYGAAYFLVHDVIIHQRFKWFSKSKNTYVRAIRWAHKMHHKHLDKYRGESFGMLLVHKKYWSKVRRDKGLMAAQKVDYAPAASK</sequence>
<feature type="transmembrane region" description="Helical" evidence="4">
    <location>
        <begin position="6"/>
        <end position="28"/>
    </location>
</feature>
<reference evidence="5 6" key="1">
    <citation type="journal article" date="2015" name="Int. J. Syst. Evol. Microbiol.">
        <title>Flavisolibacter ginsenosidimutans sp. nov., with ginsenoside-converting activity isolated from soil used for cultivating ginseng.</title>
        <authorList>
            <person name="Zhao Y."/>
            <person name="Liu Q."/>
            <person name="Kang M.S."/>
            <person name="Jin F."/>
            <person name="Yu H."/>
            <person name="Im W.T."/>
        </authorList>
    </citation>
    <scope>NUCLEOTIDE SEQUENCE [LARGE SCALE GENOMIC DNA]</scope>
    <source>
        <strain evidence="5 6">Gsoil 636</strain>
    </source>
</reference>
<keyword evidence="2" id="KW-0125">Carotenoid biosynthesis</keyword>
<dbReference type="KEGG" id="fgg:FSB75_11335"/>
<feature type="transmembrane region" description="Helical" evidence="4">
    <location>
        <begin position="53"/>
        <end position="69"/>
    </location>
</feature>
<dbReference type="GO" id="GO:0010291">
    <property type="term" value="F:beta-carotene 3-hydroxylase activity"/>
    <property type="evidence" value="ECO:0007669"/>
    <property type="project" value="TreeGrafter"/>
</dbReference>
<keyword evidence="4" id="KW-0472">Membrane</keyword>
<dbReference type="GO" id="GO:0016123">
    <property type="term" value="P:xanthophyll biosynthetic process"/>
    <property type="evidence" value="ECO:0007669"/>
    <property type="project" value="TreeGrafter"/>
</dbReference>
<evidence type="ECO:0000256" key="3">
    <source>
        <dbReference type="ARBA" id="ARBA00023002"/>
    </source>
</evidence>
<accession>A0A5B8UKB5</accession>
<keyword evidence="3" id="KW-0560">Oxidoreductase</keyword>
<keyword evidence="4" id="KW-0812">Transmembrane</keyword>
<gene>
    <name evidence="5" type="ORF">FSB75_11335</name>
</gene>
<protein>
    <submittedName>
        <fullName evidence="5">Beta-carotene hydroxylase</fullName>
    </submittedName>
</protein>
<feature type="transmembrane region" description="Helical" evidence="4">
    <location>
        <begin position="75"/>
        <end position="94"/>
    </location>
</feature>
<organism evidence="5 6">
    <name type="scientific">Flavisolibacter ginsenosidimutans</name>
    <dbReference type="NCBI Taxonomy" id="661481"/>
    <lineage>
        <taxon>Bacteria</taxon>
        <taxon>Pseudomonadati</taxon>
        <taxon>Bacteroidota</taxon>
        <taxon>Chitinophagia</taxon>
        <taxon>Chitinophagales</taxon>
        <taxon>Chitinophagaceae</taxon>
        <taxon>Flavisolibacter</taxon>
    </lineage>
</organism>
<keyword evidence="6" id="KW-1185">Reference proteome</keyword>
<name>A0A5B8UKB5_9BACT</name>
<evidence type="ECO:0000313" key="5">
    <source>
        <dbReference type="EMBL" id="QEC56460.1"/>
    </source>
</evidence>
<dbReference type="PANTHER" id="PTHR31899">
    <property type="entry name" value="BETA-CAROTENE 3-HYDROXYLASE 1, CHLOROPLASTIC"/>
    <property type="match status" value="1"/>
</dbReference>